<dbReference type="SUPFAM" id="SSF64288">
    <property type="entry name" value="Chorismate lyase-like"/>
    <property type="match status" value="1"/>
</dbReference>
<dbReference type="Pfam" id="PF07702">
    <property type="entry name" value="UTRA"/>
    <property type="match status" value="1"/>
</dbReference>
<evidence type="ECO:0000313" key="6">
    <source>
        <dbReference type="Proteomes" id="UP000669060"/>
    </source>
</evidence>
<dbReference type="InterPro" id="IPR036390">
    <property type="entry name" value="WH_DNA-bd_sf"/>
</dbReference>
<dbReference type="PRINTS" id="PR00035">
    <property type="entry name" value="HTHGNTR"/>
</dbReference>
<dbReference type="InterPro" id="IPR000524">
    <property type="entry name" value="Tscrpt_reg_HTH_GntR"/>
</dbReference>
<evidence type="ECO:0000256" key="2">
    <source>
        <dbReference type="ARBA" id="ARBA00023125"/>
    </source>
</evidence>
<dbReference type="Gene3D" id="3.40.1410.10">
    <property type="entry name" value="Chorismate lyase-like"/>
    <property type="match status" value="1"/>
</dbReference>
<keyword evidence="3" id="KW-0804">Transcription</keyword>
<keyword evidence="1" id="KW-0805">Transcription regulation</keyword>
<dbReference type="SMART" id="SM00866">
    <property type="entry name" value="UTRA"/>
    <property type="match status" value="1"/>
</dbReference>
<dbReference type="SMART" id="SM00345">
    <property type="entry name" value="HTH_GNTR"/>
    <property type="match status" value="1"/>
</dbReference>
<dbReference type="InterPro" id="IPR050679">
    <property type="entry name" value="Bact_HTH_transcr_reg"/>
</dbReference>
<gene>
    <name evidence="5" type="ORF">JFY56_17505</name>
</gene>
<dbReference type="InterPro" id="IPR011663">
    <property type="entry name" value="UTRA"/>
</dbReference>
<dbReference type="EMBL" id="JAELYA010000007">
    <property type="protein sequence ID" value="MBO3277021.1"/>
    <property type="molecule type" value="Genomic_DNA"/>
</dbReference>
<sequence>MPALPPSHDPIEDAVLGAPAPRHVDLARTLMQDIRNGQPPIGGLLPTEAELCAKWGLSRYTVRQAIQKLCALGLVTRQAGVGTRVVANRPQSKYTQSMDALTDLARYAKGTTFQLTVREQIEAGPDQVELLRCEAGTPWLHLGGVRLNSNESREPIALVDIYVDAAFADLPKIGKHMNVPVYNLIEERYGIRMTRVEQELQGVLIDGATAEALQVPAGSPGLRAIRTYFVGDRVVEVTTGIHPASRFSYSMTFQLERPAG</sequence>
<dbReference type="Pfam" id="PF00392">
    <property type="entry name" value="GntR"/>
    <property type="match status" value="1"/>
</dbReference>
<name>A0ABS3TTN7_9PSED</name>
<dbReference type="InterPro" id="IPR028978">
    <property type="entry name" value="Chorismate_lyase_/UTRA_dom_sf"/>
</dbReference>
<evidence type="ECO:0000313" key="5">
    <source>
        <dbReference type="EMBL" id="MBO3277021.1"/>
    </source>
</evidence>
<organism evidence="5 6">
    <name type="scientific">Pseudomonas schmalbachii</name>
    <dbReference type="NCBI Taxonomy" id="2816993"/>
    <lineage>
        <taxon>Bacteria</taxon>
        <taxon>Pseudomonadati</taxon>
        <taxon>Pseudomonadota</taxon>
        <taxon>Gammaproteobacteria</taxon>
        <taxon>Pseudomonadales</taxon>
        <taxon>Pseudomonadaceae</taxon>
        <taxon>Pseudomonas</taxon>
    </lineage>
</organism>
<comment type="caution">
    <text evidence="5">The sequence shown here is derived from an EMBL/GenBank/DDBJ whole genome shotgun (WGS) entry which is preliminary data.</text>
</comment>
<dbReference type="PANTHER" id="PTHR44846:SF1">
    <property type="entry name" value="MANNOSYL-D-GLYCERATE TRANSPORT_METABOLISM SYSTEM REPRESSOR MNGR-RELATED"/>
    <property type="match status" value="1"/>
</dbReference>
<keyword evidence="2" id="KW-0238">DNA-binding</keyword>
<reference evidence="5 6" key="1">
    <citation type="submission" date="2020-12" db="EMBL/GenBank/DDBJ databases">
        <title>Pseudomonas schmalbachii sp. nov. isolated from millipede gut.</title>
        <authorList>
            <person name="Shelomi M."/>
        </authorList>
    </citation>
    <scope>NUCLEOTIDE SEQUENCE [LARGE SCALE GENOMIC DNA]</scope>
    <source>
        <strain evidence="5 6">Milli4</strain>
    </source>
</reference>
<dbReference type="Proteomes" id="UP000669060">
    <property type="component" value="Unassembled WGS sequence"/>
</dbReference>
<dbReference type="InterPro" id="IPR036388">
    <property type="entry name" value="WH-like_DNA-bd_sf"/>
</dbReference>
<evidence type="ECO:0000259" key="4">
    <source>
        <dbReference type="PROSITE" id="PS50949"/>
    </source>
</evidence>
<evidence type="ECO:0000256" key="3">
    <source>
        <dbReference type="ARBA" id="ARBA00023163"/>
    </source>
</evidence>
<feature type="domain" description="HTH gntR-type" evidence="4">
    <location>
        <begin position="20"/>
        <end position="88"/>
    </location>
</feature>
<proteinExistence type="predicted"/>
<dbReference type="RefSeq" id="WP_208315222.1">
    <property type="nucleotide sequence ID" value="NZ_JAELYA010000007.1"/>
</dbReference>
<accession>A0ABS3TTN7</accession>
<dbReference type="Gene3D" id="1.10.10.10">
    <property type="entry name" value="Winged helix-like DNA-binding domain superfamily/Winged helix DNA-binding domain"/>
    <property type="match status" value="1"/>
</dbReference>
<keyword evidence="6" id="KW-1185">Reference proteome</keyword>
<dbReference type="PANTHER" id="PTHR44846">
    <property type="entry name" value="MANNOSYL-D-GLYCERATE TRANSPORT/METABOLISM SYSTEM REPRESSOR MNGR-RELATED"/>
    <property type="match status" value="1"/>
</dbReference>
<dbReference type="CDD" id="cd07377">
    <property type="entry name" value="WHTH_GntR"/>
    <property type="match status" value="1"/>
</dbReference>
<evidence type="ECO:0000256" key="1">
    <source>
        <dbReference type="ARBA" id="ARBA00023015"/>
    </source>
</evidence>
<protein>
    <submittedName>
        <fullName evidence="5">GntR family transcriptional regulator</fullName>
    </submittedName>
</protein>
<dbReference type="SUPFAM" id="SSF46785">
    <property type="entry name" value="Winged helix' DNA-binding domain"/>
    <property type="match status" value="1"/>
</dbReference>
<dbReference type="PROSITE" id="PS50949">
    <property type="entry name" value="HTH_GNTR"/>
    <property type="match status" value="1"/>
</dbReference>